<keyword evidence="4" id="KW-0862">Zinc</keyword>
<reference evidence="9" key="1">
    <citation type="submission" date="2023-07" db="EMBL/GenBank/DDBJ databases">
        <title>draft genome sequence of fig (Ficus carica).</title>
        <authorList>
            <person name="Takahashi T."/>
            <person name="Nishimura K."/>
        </authorList>
    </citation>
    <scope>NUCLEOTIDE SEQUENCE</scope>
</reference>
<evidence type="ECO:0000256" key="3">
    <source>
        <dbReference type="ARBA" id="ARBA00022771"/>
    </source>
</evidence>
<evidence type="ECO:0000259" key="7">
    <source>
        <dbReference type="Pfam" id="PF23376"/>
    </source>
</evidence>
<dbReference type="GO" id="GO:0008270">
    <property type="term" value="F:zinc ion binding"/>
    <property type="evidence" value="ECO:0007669"/>
    <property type="project" value="UniProtKB-KW"/>
</dbReference>
<dbReference type="InterPro" id="IPR056990">
    <property type="entry name" value="VIN3-like_C"/>
</dbReference>
<evidence type="ECO:0000313" key="9">
    <source>
        <dbReference type="EMBL" id="GMN40155.1"/>
    </source>
</evidence>
<evidence type="ECO:0000256" key="2">
    <source>
        <dbReference type="ARBA" id="ARBA00022723"/>
    </source>
</evidence>
<evidence type="ECO:0000259" key="6">
    <source>
        <dbReference type="Pfam" id="PF07227"/>
    </source>
</evidence>
<evidence type="ECO:0000313" key="10">
    <source>
        <dbReference type="Proteomes" id="UP001187192"/>
    </source>
</evidence>
<dbReference type="PANTHER" id="PTHR46286:SF6">
    <property type="entry name" value="OS08G0220600 PROTEIN"/>
    <property type="match status" value="1"/>
</dbReference>
<feature type="domain" description="Oberon-like PHD finger" evidence="6">
    <location>
        <begin position="121"/>
        <end position="240"/>
    </location>
</feature>
<dbReference type="InterPro" id="IPR058585">
    <property type="entry name" value="Fn3_VIN3"/>
</dbReference>
<dbReference type="GO" id="GO:0005634">
    <property type="term" value="C:nucleus"/>
    <property type="evidence" value="ECO:0007669"/>
    <property type="project" value="UniProtKB-SubCell"/>
</dbReference>
<dbReference type="Pfam" id="PF23376">
    <property type="entry name" value="Fn3_VIN3"/>
    <property type="match status" value="1"/>
</dbReference>
<dbReference type="InterPro" id="IPR036116">
    <property type="entry name" value="FN3_sf"/>
</dbReference>
<keyword evidence="3" id="KW-0863">Zinc-finger</keyword>
<dbReference type="EMBL" id="BTGU01000010">
    <property type="protein sequence ID" value="GMN40155.1"/>
    <property type="molecule type" value="Genomic_DNA"/>
</dbReference>
<evidence type="ECO:0000256" key="5">
    <source>
        <dbReference type="ARBA" id="ARBA00023242"/>
    </source>
</evidence>
<sequence length="601" mass="68137">MCSRLSLGEKRKLVHEIAQCSKDAPEVLRSFTRRELLEIICSEMGKERKYTGYSKFQMIEHLLKLVSQRSKSNDTDSLTAISPGKAQVQNKRQRNVEALPQLLNEQDHATNKEENVKFRVCENVACRANLSLEDAFCKRCSCCVCHHYDDNKDPSLWLTCGSDAVGEDDLCGMSCHLECALKHERSGMLKKDCSTKLDGSFYCVSCGKINDIMRTWRKQLLIAKEARRVDVLCLRLSLCHKILLGTEQYKEVQRIVESATKMLNKEVGLLDQVCAKMSRGIVNRLSCGSEVQKMCSSAVEYFDTMVSYPDPSYVGKKDPTTTCKIQFEELSPSSVVIVLQYDDHLSTDVLGCRLWHRKCNMKDYPERPSFIVFKPEKRFKVTNLQPSTEYSCKVSLISSSGVLGVWEAKWVTPAMSESCNATLHNQHGKEENMEFVQNHSQAESTNSSDMKLAFKDHPAKLRLLDGINRKKTKGSHLLTSLMITSSVSPWTPCKSDKTLRTVPSPGGCGKRSEESDYDYSVRVIKWLENGGHIDEDFRVKFLTWFSLKATKQERRVVNVFVDTFVDDPPSLAGQLTDTFLDKICCDQKPISRHGFCSSLQH</sequence>
<dbReference type="AlphaFoldDB" id="A0AA87ZWD8"/>
<evidence type="ECO:0000256" key="4">
    <source>
        <dbReference type="ARBA" id="ARBA00022833"/>
    </source>
</evidence>
<dbReference type="SUPFAM" id="SSF49265">
    <property type="entry name" value="Fibronectin type III"/>
    <property type="match status" value="1"/>
</dbReference>
<dbReference type="GO" id="GO:0010048">
    <property type="term" value="P:vernalization response"/>
    <property type="evidence" value="ECO:0007669"/>
    <property type="project" value="InterPro"/>
</dbReference>
<evidence type="ECO:0000256" key="1">
    <source>
        <dbReference type="ARBA" id="ARBA00004123"/>
    </source>
</evidence>
<dbReference type="InterPro" id="IPR044514">
    <property type="entry name" value="VIN3-like"/>
</dbReference>
<dbReference type="Proteomes" id="UP001187192">
    <property type="component" value="Unassembled WGS sequence"/>
</dbReference>
<comment type="caution">
    <text evidence="9">The sequence shown here is derived from an EMBL/GenBank/DDBJ whole genome shotgun (WGS) entry which is preliminary data.</text>
</comment>
<gene>
    <name evidence="9" type="ORF">TIFTF001_009374</name>
</gene>
<proteinExistence type="predicted"/>
<feature type="domain" description="VIN3-like C-terminal" evidence="8">
    <location>
        <begin position="514"/>
        <end position="586"/>
    </location>
</feature>
<accession>A0AA87ZWD8</accession>
<dbReference type="Pfam" id="PF07227">
    <property type="entry name" value="PHD_Oberon"/>
    <property type="match status" value="1"/>
</dbReference>
<keyword evidence="5" id="KW-0539">Nucleus</keyword>
<dbReference type="PANTHER" id="PTHR46286">
    <property type="entry name" value="VIN3-LIKE PROTEIN 2-RELATED"/>
    <property type="match status" value="1"/>
</dbReference>
<protein>
    <submittedName>
        <fullName evidence="9">Uncharacterized protein</fullName>
    </submittedName>
</protein>
<feature type="domain" description="VIN3-like fibronectin type-III" evidence="7">
    <location>
        <begin position="325"/>
        <end position="412"/>
    </location>
</feature>
<evidence type="ECO:0000259" key="8">
    <source>
        <dbReference type="Pfam" id="PF23380"/>
    </source>
</evidence>
<dbReference type="InterPro" id="IPR032881">
    <property type="entry name" value="Oberon-like_PHD"/>
</dbReference>
<name>A0AA87ZWD8_FICCA</name>
<dbReference type="GO" id="GO:0040029">
    <property type="term" value="P:epigenetic regulation of gene expression"/>
    <property type="evidence" value="ECO:0007669"/>
    <property type="project" value="InterPro"/>
</dbReference>
<keyword evidence="10" id="KW-1185">Reference proteome</keyword>
<dbReference type="Pfam" id="PF23380">
    <property type="entry name" value="VIN3_C"/>
    <property type="match status" value="1"/>
</dbReference>
<dbReference type="CDD" id="cd15521">
    <property type="entry name" value="PHD_VIN3_plant"/>
    <property type="match status" value="1"/>
</dbReference>
<comment type="subcellular location">
    <subcellularLocation>
        <location evidence="1">Nucleus</location>
    </subcellularLocation>
</comment>
<organism evidence="9 10">
    <name type="scientific">Ficus carica</name>
    <name type="common">Common fig</name>
    <dbReference type="NCBI Taxonomy" id="3494"/>
    <lineage>
        <taxon>Eukaryota</taxon>
        <taxon>Viridiplantae</taxon>
        <taxon>Streptophyta</taxon>
        <taxon>Embryophyta</taxon>
        <taxon>Tracheophyta</taxon>
        <taxon>Spermatophyta</taxon>
        <taxon>Magnoliopsida</taxon>
        <taxon>eudicotyledons</taxon>
        <taxon>Gunneridae</taxon>
        <taxon>Pentapetalae</taxon>
        <taxon>rosids</taxon>
        <taxon>fabids</taxon>
        <taxon>Rosales</taxon>
        <taxon>Moraceae</taxon>
        <taxon>Ficeae</taxon>
        <taxon>Ficus</taxon>
    </lineage>
</organism>
<keyword evidence="2" id="KW-0479">Metal-binding</keyword>